<dbReference type="PROSITE" id="PS00352">
    <property type="entry name" value="CSD_1"/>
    <property type="match status" value="1"/>
</dbReference>
<reference evidence="10" key="1">
    <citation type="submission" date="2016-10" db="EMBL/GenBank/DDBJ databases">
        <authorList>
            <person name="Varghese N."/>
            <person name="Submissions S."/>
        </authorList>
    </citation>
    <scope>NUCLEOTIDE SEQUENCE [LARGE SCALE GENOMIC DNA]</scope>
    <source>
        <strain evidence="10">CGMCC 1.7655</strain>
    </source>
</reference>
<dbReference type="FunFam" id="2.40.50.140:FF:000006">
    <property type="entry name" value="Cold shock protein CspC"/>
    <property type="match status" value="1"/>
</dbReference>
<evidence type="ECO:0000256" key="2">
    <source>
        <dbReference type="ARBA" id="ARBA00022490"/>
    </source>
</evidence>
<evidence type="ECO:0000259" key="8">
    <source>
        <dbReference type="PROSITE" id="PS51857"/>
    </source>
</evidence>
<keyword evidence="5" id="KW-0010">Activator</keyword>
<comment type="subcellular location">
    <subcellularLocation>
        <location evidence="1 7">Cytoplasm</location>
    </subcellularLocation>
</comment>
<dbReference type="InterPro" id="IPR012340">
    <property type="entry name" value="NA-bd_OB-fold"/>
</dbReference>
<dbReference type="GO" id="GO:0005829">
    <property type="term" value="C:cytosol"/>
    <property type="evidence" value="ECO:0007669"/>
    <property type="project" value="UniProtKB-ARBA"/>
</dbReference>
<dbReference type="InterPro" id="IPR002059">
    <property type="entry name" value="CSP_DNA-bd"/>
</dbReference>
<keyword evidence="3" id="KW-0805">Transcription regulation</keyword>
<dbReference type="InterPro" id="IPR012156">
    <property type="entry name" value="Cold_shock_CspA"/>
</dbReference>
<dbReference type="OrthoDB" id="9801074at2"/>
<protein>
    <submittedName>
        <fullName evidence="9">Cold-shock DNA-binding protein family</fullName>
    </submittedName>
</protein>
<dbReference type="EMBL" id="FNGE01000005">
    <property type="protein sequence ID" value="SDK98015.1"/>
    <property type="molecule type" value="Genomic_DNA"/>
</dbReference>
<evidence type="ECO:0000313" key="9">
    <source>
        <dbReference type="EMBL" id="SDK98015.1"/>
    </source>
</evidence>
<dbReference type="STRING" id="525640.SAMN04487971_10511"/>
<evidence type="ECO:0000313" key="10">
    <source>
        <dbReference type="Proteomes" id="UP000199555"/>
    </source>
</evidence>
<dbReference type="AlphaFoldDB" id="A0A1G9GBQ8"/>
<dbReference type="PIRSF" id="PIRSF002599">
    <property type="entry name" value="Cold_shock_A"/>
    <property type="match status" value="1"/>
</dbReference>
<dbReference type="InterPro" id="IPR011129">
    <property type="entry name" value="CSD"/>
</dbReference>
<dbReference type="SMART" id="SM00357">
    <property type="entry name" value="CSP"/>
    <property type="match status" value="1"/>
</dbReference>
<dbReference type="CDD" id="cd04458">
    <property type="entry name" value="CSP_CDS"/>
    <property type="match status" value="1"/>
</dbReference>
<keyword evidence="4 9" id="KW-0238">DNA-binding</keyword>
<dbReference type="PRINTS" id="PR00050">
    <property type="entry name" value="COLDSHOCK"/>
</dbReference>
<dbReference type="InterPro" id="IPR019844">
    <property type="entry name" value="CSD_CS"/>
</dbReference>
<gene>
    <name evidence="9" type="ORF">SAMN04487971_10511</name>
</gene>
<evidence type="ECO:0000256" key="4">
    <source>
        <dbReference type="ARBA" id="ARBA00023125"/>
    </source>
</evidence>
<evidence type="ECO:0000256" key="5">
    <source>
        <dbReference type="ARBA" id="ARBA00023159"/>
    </source>
</evidence>
<sequence>MATGTVKWFNATKGYGFIAPDDGGKDVFVHISAVERAGLTGLNDNQKIQYELQSGRDGRASASDLKLL</sequence>
<keyword evidence="6" id="KW-0804">Transcription</keyword>
<feature type="domain" description="CSD" evidence="8">
    <location>
        <begin position="1"/>
        <end position="67"/>
    </location>
</feature>
<keyword evidence="2" id="KW-0963">Cytoplasm</keyword>
<evidence type="ECO:0000256" key="1">
    <source>
        <dbReference type="ARBA" id="ARBA00004496"/>
    </source>
</evidence>
<name>A0A1G9GBQ8_9RHOB</name>
<proteinExistence type="predicted"/>
<dbReference type="PROSITE" id="PS51857">
    <property type="entry name" value="CSD_2"/>
    <property type="match status" value="1"/>
</dbReference>
<dbReference type="PANTHER" id="PTHR46565:SF20">
    <property type="entry name" value="COLD SHOCK DOMAIN-CONTAINING PROTEIN 4"/>
    <property type="match status" value="1"/>
</dbReference>
<dbReference type="SUPFAM" id="SSF50249">
    <property type="entry name" value="Nucleic acid-binding proteins"/>
    <property type="match status" value="1"/>
</dbReference>
<keyword evidence="10" id="KW-1185">Reference proteome</keyword>
<accession>A0A1G9GBQ8</accession>
<dbReference type="Proteomes" id="UP000199555">
    <property type="component" value="Unassembled WGS sequence"/>
</dbReference>
<dbReference type="Gene3D" id="2.40.50.140">
    <property type="entry name" value="Nucleic acid-binding proteins"/>
    <property type="match status" value="1"/>
</dbReference>
<evidence type="ECO:0000256" key="3">
    <source>
        <dbReference type="ARBA" id="ARBA00023015"/>
    </source>
</evidence>
<evidence type="ECO:0000256" key="6">
    <source>
        <dbReference type="ARBA" id="ARBA00023163"/>
    </source>
</evidence>
<dbReference type="GO" id="GO:0003677">
    <property type="term" value="F:DNA binding"/>
    <property type="evidence" value="ECO:0007669"/>
    <property type="project" value="UniProtKB-KW"/>
</dbReference>
<organism evidence="9 10">
    <name type="scientific">Paracoccus chinensis</name>
    <dbReference type="NCBI Taxonomy" id="525640"/>
    <lineage>
        <taxon>Bacteria</taxon>
        <taxon>Pseudomonadati</taxon>
        <taxon>Pseudomonadota</taxon>
        <taxon>Alphaproteobacteria</taxon>
        <taxon>Rhodobacterales</taxon>
        <taxon>Paracoccaceae</taxon>
        <taxon>Paracoccus</taxon>
    </lineage>
</organism>
<dbReference type="Pfam" id="PF00313">
    <property type="entry name" value="CSD"/>
    <property type="match status" value="1"/>
</dbReference>
<dbReference type="PANTHER" id="PTHR46565">
    <property type="entry name" value="COLD SHOCK DOMAIN PROTEIN 2"/>
    <property type="match status" value="1"/>
</dbReference>
<dbReference type="RefSeq" id="WP_090754070.1">
    <property type="nucleotide sequence ID" value="NZ_FNGE01000005.1"/>
</dbReference>
<evidence type="ECO:0000256" key="7">
    <source>
        <dbReference type="RuleBase" id="RU000408"/>
    </source>
</evidence>